<evidence type="ECO:0000256" key="1">
    <source>
        <dbReference type="ARBA" id="ARBA00022441"/>
    </source>
</evidence>
<accession>A0A6S7JSM6</accession>
<keyword evidence="2" id="KW-0479">Metal-binding</keyword>
<comment type="caution">
    <text evidence="5">The sequence shown here is derived from an EMBL/GenBank/DDBJ whole genome shotgun (WGS) entry which is preliminary data.</text>
</comment>
<dbReference type="GO" id="GO:0016567">
    <property type="term" value="P:protein ubiquitination"/>
    <property type="evidence" value="ECO:0007669"/>
    <property type="project" value="InterPro"/>
</dbReference>
<evidence type="ECO:0000313" key="5">
    <source>
        <dbReference type="EMBL" id="CAB4019211.1"/>
    </source>
</evidence>
<name>A0A6S7JSM6_PARCT</name>
<dbReference type="InterPro" id="IPR001293">
    <property type="entry name" value="Znf_TRAF"/>
</dbReference>
<evidence type="ECO:0000313" key="6">
    <source>
        <dbReference type="Proteomes" id="UP001152795"/>
    </source>
</evidence>
<reference evidence="5" key="1">
    <citation type="submission" date="2020-04" db="EMBL/GenBank/DDBJ databases">
        <authorList>
            <person name="Alioto T."/>
            <person name="Alioto T."/>
            <person name="Gomez Garrido J."/>
        </authorList>
    </citation>
    <scope>NUCLEOTIDE SEQUENCE</scope>
    <source>
        <strain evidence="5">A484AB</strain>
    </source>
</reference>
<dbReference type="SUPFAM" id="SSF49599">
    <property type="entry name" value="TRAF domain-like"/>
    <property type="match status" value="1"/>
</dbReference>
<dbReference type="InterPro" id="IPR015915">
    <property type="entry name" value="Kelch-typ_b-propeller"/>
</dbReference>
<dbReference type="SUPFAM" id="SSF117281">
    <property type="entry name" value="Kelch motif"/>
    <property type="match status" value="1"/>
</dbReference>
<keyword evidence="1" id="KW-0880">Kelch repeat</keyword>
<dbReference type="InterPro" id="IPR013010">
    <property type="entry name" value="Znf_SIAH"/>
</dbReference>
<dbReference type="GO" id="GO:0004842">
    <property type="term" value="F:ubiquitin-protein transferase activity"/>
    <property type="evidence" value="ECO:0007669"/>
    <property type="project" value="InterPro"/>
</dbReference>
<dbReference type="SUPFAM" id="SSF50965">
    <property type="entry name" value="Galactose oxidase, central domain"/>
    <property type="match status" value="1"/>
</dbReference>
<dbReference type="Pfam" id="PF02176">
    <property type="entry name" value="zf-TRAF"/>
    <property type="match status" value="1"/>
</dbReference>
<dbReference type="OrthoDB" id="45365at2759"/>
<dbReference type="Pfam" id="PF01344">
    <property type="entry name" value="Kelch_1"/>
    <property type="match status" value="1"/>
</dbReference>
<dbReference type="InterPro" id="IPR013083">
    <property type="entry name" value="Znf_RING/FYVE/PHD"/>
</dbReference>
<dbReference type="InterPro" id="IPR037293">
    <property type="entry name" value="Gal_Oxidase_central_sf"/>
</dbReference>
<proteinExistence type="predicted"/>
<organism evidence="5 6">
    <name type="scientific">Paramuricea clavata</name>
    <name type="common">Red gorgonian</name>
    <name type="synonym">Violescent sea-whip</name>
    <dbReference type="NCBI Taxonomy" id="317549"/>
    <lineage>
        <taxon>Eukaryota</taxon>
        <taxon>Metazoa</taxon>
        <taxon>Cnidaria</taxon>
        <taxon>Anthozoa</taxon>
        <taxon>Octocorallia</taxon>
        <taxon>Malacalcyonacea</taxon>
        <taxon>Plexauridae</taxon>
        <taxon>Paramuricea</taxon>
    </lineage>
</organism>
<keyword evidence="4" id="KW-0862">Zinc</keyword>
<dbReference type="Gene3D" id="2.120.10.80">
    <property type="entry name" value="Kelch-type beta propeller"/>
    <property type="match status" value="1"/>
</dbReference>
<dbReference type="InterPro" id="IPR006652">
    <property type="entry name" value="Kelch_1"/>
</dbReference>
<evidence type="ECO:0000256" key="2">
    <source>
        <dbReference type="ARBA" id="ARBA00022723"/>
    </source>
</evidence>
<dbReference type="Proteomes" id="UP001152795">
    <property type="component" value="Unassembled WGS sequence"/>
</dbReference>
<dbReference type="InterPro" id="IPR003613">
    <property type="entry name" value="Ubox_domain"/>
</dbReference>
<evidence type="ECO:0000256" key="4">
    <source>
        <dbReference type="ARBA" id="ARBA00022833"/>
    </source>
</evidence>
<dbReference type="GO" id="GO:0043122">
    <property type="term" value="P:regulation of canonical NF-kappaB signal transduction"/>
    <property type="evidence" value="ECO:0007669"/>
    <property type="project" value="TreeGrafter"/>
</dbReference>
<dbReference type="Gene3D" id="3.30.40.10">
    <property type="entry name" value="Zinc/RING finger domain, C3HC4 (zinc finger)"/>
    <property type="match status" value="2"/>
</dbReference>
<dbReference type="Gene3D" id="2.130.10.80">
    <property type="entry name" value="Galactose oxidase/kelch, beta-propeller"/>
    <property type="match status" value="1"/>
</dbReference>
<dbReference type="PROSITE" id="PS50145">
    <property type="entry name" value="ZF_TRAF"/>
    <property type="match status" value="1"/>
</dbReference>
<dbReference type="AlphaFoldDB" id="A0A6S7JSM6"/>
<gene>
    <name evidence="5" type="ORF">PACLA_8A047028</name>
</gene>
<dbReference type="GO" id="GO:0008270">
    <property type="term" value="F:zinc ion binding"/>
    <property type="evidence" value="ECO:0007669"/>
    <property type="project" value="UniProtKB-KW"/>
</dbReference>
<dbReference type="SUPFAM" id="SSF57850">
    <property type="entry name" value="RING/U-box"/>
    <property type="match status" value="1"/>
</dbReference>
<keyword evidence="6" id="KW-1185">Reference proteome</keyword>
<dbReference type="PROSITE" id="PS51081">
    <property type="entry name" value="ZF_SIAH"/>
    <property type="match status" value="1"/>
</dbReference>
<dbReference type="EMBL" id="CACRXK020010352">
    <property type="protein sequence ID" value="CAB4019211.1"/>
    <property type="molecule type" value="Genomic_DNA"/>
</dbReference>
<keyword evidence="3" id="KW-0863">Zinc-finger</keyword>
<keyword evidence="5" id="KW-0436">Ligase</keyword>
<dbReference type="GO" id="GO:0016874">
    <property type="term" value="F:ligase activity"/>
    <property type="evidence" value="ECO:0007669"/>
    <property type="project" value="UniProtKB-KW"/>
</dbReference>
<dbReference type="SMART" id="SM00184">
    <property type="entry name" value="RING"/>
    <property type="match status" value="1"/>
</dbReference>
<dbReference type="SMART" id="SM00504">
    <property type="entry name" value="Ubox"/>
    <property type="match status" value="1"/>
</dbReference>
<evidence type="ECO:0000256" key="3">
    <source>
        <dbReference type="ARBA" id="ARBA00022771"/>
    </source>
</evidence>
<dbReference type="Pfam" id="PF24681">
    <property type="entry name" value="Kelch_KLHDC2_KLHL20_DRC7"/>
    <property type="match status" value="1"/>
</dbReference>
<dbReference type="PANTHER" id="PTHR10131:SF157">
    <property type="entry name" value="RECEPTOR-ASSOCIATED FACTOR, PUTATIVE-RELATED"/>
    <property type="match status" value="1"/>
</dbReference>
<dbReference type="PROSITE" id="PS50089">
    <property type="entry name" value="ZF_RING_2"/>
    <property type="match status" value="1"/>
</dbReference>
<protein>
    <submittedName>
        <fullName evidence="5">E3 ubiquitin- ligase PDZRN3-like</fullName>
    </submittedName>
</protein>
<dbReference type="InterPro" id="IPR001841">
    <property type="entry name" value="Znf_RING"/>
</dbReference>
<dbReference type="PANTHER" id="PTHR10131">
    <property type="entry name" value="TNF RECEPTOR ASSOCIATED FACTOR"/>
    <property type="match status" value="1"/>
</dbReference>
<dbReference type="Pfam" id="PF13923">
    <property type="entry name" value="zf-C3HC4_2"/>
    <property type="match status" value="1"/>
</dbReference>
<dbReference type="InterPro" id="IPR011043">
    <property type="entry name" value="Gal_Oxase/kelch_b-propeller"/>
</dbReference>
<dbReference type="SMART" id="SM00612">
    <property type="entry name" value="Kelch"/>
    <property type="match status" value="4"/>
</dbReference>
<sequence length="542" mass="60793">MACCGGGYPEDRFQTSVDKNFFCPICTDVLKDPVQCHNQHLFCRACITEHLKNSQTCPVCMEKLTEEALSKPARIVTNILDGLMVNCEHKERGCVELVELGLLETHISVCEYKPVTCPNERCEAVVNMADLEEHTSEVCEYRQVFCEECDENMSLKKYEKHGCFISKDVQAMKVVLFQMQHQVKTVQDQVKEMSNRQNEMFEAIQNLTTAVSKLSTTSGRAESTCDTKPQGNIVVIGGQNGVINCLNSVEVYSLANQTWSKLAPMQQKRAAATAHFYNGQVMVTGGFYDMAIATKSIEYVRICEELQSTVRPEPTNTAYQDEFSSLLYQLPFEGYGHKTAIINDQVWLVGGYGINNNQGQSSNAIYTKPIRSTGTFVVKRRLPKPLSFHGLEIINGNELLIIGGSTAGFTHYAVNTVWSYNTVTNTLRELHPLPFPMVDMATVKHGEDVIIIGGQNKERGYLNTVFKYNHKKRVCKQLPGMKYKRGECAAVISGNRVFVMGGYNEEQGYLSSVECFDLQHQVWHELPPMSEAKFKIAAVLVP</sequence>